<dbReference type="EMBL" id="JACIGY010000001">
    <property type="protein sequence ID" value="MBB4410959.1"/>
    <property type="molecule type" value="Genomic_DNA"/>
</dbReference>
<sequence length="34" mass="3823">MDFISIATPLCLAIQGNHIHACFHHTFQSYVVHA</sequence>
<evidence type="ECO:0000313" key="6">
    <source>
        <dbReference type="Proteomes" id="UP000576087"/>
    </source>
</evidence>
<dbReference type="EMBL" id="JACIHM010000001">
    <property type="protein sequence ID" value="MBB4445647.1"/>
    <property type="molecule type" value="Genomic_DNA"/>
</dbReference>
<comment type="caution">
    <text evidence="1">The sequence shown here is derived from an EMBL/GenBank/DDBJ whole genome shotgun (WGS) entry which is preliminary data.</text>
</comment>
<evidence type="ECO:0000313" key="5">
    <source>
        <dbReference type="Proteomes" id="UP000524535"/>
    </source>
</evidence>
<reference evidence="4 5" key="1">
    <citation type="submission" date="2020-08" db="EMBL/GenBank/DDBJ databases">
        <title>Genomic Encyclopedia of Type Strains, Phase IV (KMG-V): Genome sequencing to study the core and pangenomes of soil and plant-associated prokaryotes.</title>
        <authorList>
            <person name="Whitman W."/>
        </authorList>
    </citation>
    <scope>NUCLEOTIDE SEQUENCE [LARGE SCALE GENOMIC DNA]</scope>
    <source>
        <strain evidence="2 5">SEMIA 444</strain>
        <strain evidence="1 4">SEMIA 448</strain>
        <strain evidence="3 6">SEMIA 452</strain>
    </source>
</reference>
<dbReference type="Proteomes" id="UP000524535">
    <property type="component" value="Unassembled WGS sequence"/>
</dbReference>
<name>A0A7W6S588_9HYPH</name>
<accession>A0A7W6S588</accession>
<evidence type="ECO:0000313" key="2">
    <source>
        <dbReference type="EMBL" id="MBB4410959.1"/>
    </source>
</evidence>
<dbReference type="AlphaFoldDB" id="A0A7W6S588"/>
<gene>
    <name evidence="2" type="ORF">GGE31_001430</name>
    <name evidence="1" type="ORF">GGE33_000355</name>
    <name evidence="3" type="ORF">GGE35_001429</name>
</gene>
<evidence type="ECO:0000313" key="3">
    <source>
        <dbReference type="EMBL" id="MBB4445647.1"/>
    </source>
</evidence>
<evidence type="ECO:0000313" key="4">
    <source>
        <dbReference type="Proteomes" id="UP000520770"/>
    </source>
</evidence>
<proteinExistence type="predicted"/>
<organism evidence="1 4">
    <name type="scientific">Aliirhizobium cellulosilyticum</name>
    <dbReference type="NCBI Taxonomy" id="393664"/>
    <lineage>
        <taxon>Bacteria</taxon>
        <taxon>Pseudomonadati</taxon>
        <taxon>Pseudomonadota</taxon>
        <taxon>Alphaproteobacteria</taxon>
        <taxon>Hyphomicrobiales</taxon>
        <taxon>Rhizobiaceae</taxon>
        <taxon>Aliirhizobium</taxon>
    </lineage>
</organism>
<dbReference type="Proteomes" id="UP000520770">
    <property type="component" value="Unassembled WGS sequence"/>
</dbReference>
<protein>
    <submittedName>
        <fullName evidence="1">Uncharacterized protein</fullName>
    </submittedName>
</protein>
<evidence type="ECO:0000313" key="1">
    <source>
        <dbReference type="EMBL" id="MBB4346647.1"/>
    </source>
</evidence>
<dbReference type="EMBL" id="JACIGW010000001">
    <property type="protein sequence ID" value="MBB4346647.1"/>
    <property type="molecule type" value="Genomic_DNA"/>
</dbReference>
<keyword evidence="5" id="KW-1185">Reference proteome</keyword>
<dbReference type="Proteomes" id="UP000576087">
    <property type="component" value="Unassembled WGS sequence"/>
</dbReference>